<dbReference type="FunFam" id="3.40.50.720:FF:000084">
    <property type="entry name" value="Short-chain dehydrogenase reductase"/>
    <property type="match status" value="1"/>
</dbReference>
<comment type="caution">
    <text evidence="3">The sequence shown here is derived from an EMBL/GenBank/DDBJ whole genome shotgun (WGS) entry which is preliminary data.</text>
</comment>
<dbReference type="InterPro" id="IPR036291">
    <property type="entry name" value="NAD(P)-bd_dom_sf"/>
</dbReference>
<dbReference type="SUPFAM" id="SSF51735">
    <property type="entry name" value="NAD(P)-binding Rossmann-fold domains"/>
    <property type="match status" value="1"/>
</dbReference>
<dbReference type="PANTHER" id="PTHR24321">
    <property type="entry name" value="DEHYDROGENASES, SHORT CHAIN"/>
    <property type="match status" value="1"/>
</dbReference>
<protein>
    <recommendedName>
        <fullName evidence="4">Glucose 1-dehydrogenase</fullName>
    </recommendedName>
</protein>
<dbReference type="EMBL" id="LAZR01002662">
    <property type="protein sequence ID" value="KKN27167.1"/>
    <property type="molecule type" value="Genomic_DNA"/>
</dbReference>
<reference evidence="3" key="1">
    <citation type="journal article" date="2015" name="Nature">
        <title>Complex archaea that bridge the gap between prokaryotes and eukaryotes.</title>
        <authorList>
            <person name="Spang A."/>
            <person name="Saw J.H."/>
            <person name="Jorgensen S.L."/>
            <person name="Zaremba-Niedzwiedzka K."/>
            <person name="Martijn J."/>
            <person name="Lind A.E."/>
            <person name="van Eijk R."/>
            <person name="Schleper C."/>
            <person name="Guy L."/>
            <person name="Ettema T.J."/>
        </authorList>
    </citation>
    <scope>NUCLEOTIDE SEQUENCE</scope>
</reference>
<evidence type="ECO:0000256" key="1">
    <source>
        <dbReference type="ARBA" id="ARBA00006484"/>
    </source>
</evidence>
<dbReference type="PANTHER" id="PTHR24321:SF8">
    <property type="entry name" value="ESTRADIOL 17-BETA-DEHYDROGENASE 8-RELATED"/>
    <property type="match status" value="1"/>
</dbReference>
<accession>A0A0F9PRB4</accession>
<dbReference type="Pfam" id="PF13561">
    <property type="entry name" value="adh_short_C2"/>
    <property type="match status" value="1"/>
</dbReference>
<comment type="similarity">
    <text evidence="1">Belongs to the short-chain dehydrogenases/reductases (SDR) family.</text>
</comment>
<evidence type="ECO:0000313" key="3">
    <source>
        <dbReference type="EMBL" id="KKN27167.1"/>
    </source>
</evidence>
<organism evidence="3">
    <name type="scientific">marine sediment metagenome</name>
    <dbReference type="NCBI Taxonomy" id="412755"/>
    <lineage>
        <taxon>unclassified sequences</taxon>
        <taxon>metagenomes</taxon>
        <taxon>ecological metagenomes</taxon>
    </lineage>
</organism>
<dbReference type="PRINTS" id="PR00081">
    <property type="entry name" value="GDHRDH"/>
</dbReference>
<dbReference type="GO" id="GO:0016491">
    <property type="term" value="F:oxidoreductase activity"/>
    <property type="evidence" value="ECO:0007669"/>
    <property type="project" value="UniProtKB-KW"/>
</dbReference>
<name>A0A0F9PRB4_9ZZZZ</name>
<keyword evidence="2" id="KW-0560">Oxidoreductase</keyword>
<dbReference type="AlphaFoldDB" id="A0A0F9PRB4"/>
<evidence type="ECO:0008006" key="4">
    <source>
        <dbReference type="Google" id="ProtNLM"/>
    </source>
</evidence>
<dbReference type="InterPro" id="IPR002347">
    <property type="entry name" value="SDR_fam"/>
</dbReference>
<dbReference type="NCBIfam" id="NF005559">
    <property type="entry name" value="PRK07231.1"/>
    <property type="match status" value="1"/>
</dbReference>
<gene>
    <name evidence="3" type="ORF">LCGC14_0867430</name>
</gene>
<dbReference type="PRINTS" id="PR00080">
    <property type="entry name" value="SDRFAMILY"/>
</dbReference>
<sequence length="264" mass="28170">MAGRLENKVVLITGAGGGLGSEQVRMMAKEGAKIVAANLHVDPIIADGQAVDSLWKKTLALVNEINQSGGEAIAIALDVTKEQDWVDGVAETEKHFGRLDVLVNNAGIYYHAGLLEHTVEKFYQIVNINQLGVLLGMKAAVPAMRRVGGGSIINFASIYGIAGAGTSTAYQSTKGAVRLMTKSAAMEFVGDNIRVNAICPGMFDTNLFESSVPKEEWEPLVSMVPMKRFGKPHEIAYGTIFLASDESTFMTGSDLVIDGGYTCP</sequence>
<proteinExistence type="inferred from homology"/>
<dbReference type="Gene3D" id="3.40.50.720">
    <property type="entry name" value="NAD(P)-binding Rossmann-like Domain"/>
    <property type="match status" value="1"/>
</dbReference>
<evidence type="ECO:0000256" key="2">
    <source>
        <dbReference type="ARBA" id="ARBA00023002"/>
    </source>
</evidence>